<comment type="caution">
    <text evidence="1">The sequence shown here is derived from an EMBL/GenBank/DDBJ whole genome shotgun (WGS) entry which is preliminary data.</text>
</comment>
<dbReference type="EMBL" id="JAGYPM010000002">
    <property type="protein sequence ID" value="MBS4190449.1"/>
    <property type="molecule type" value="Genomic_DNA"/>
</dbReference>
<evidence type="ECO:0000313" key="2">
    <source>
        <dbReference type="Proteomes" id="UP000681027"/>
    </source>
</evidence>
<organism evidence="1 2">
    <name type="scientific">Cytobacillus citreus</name>
    <dbReference type="NCBI Taxonomy" id="2833586"/>
    <lineage>
        <taxon>Bacteria</taxon>
        <taxon>Bacillati</taxon>
        <taxon>Bacillota</taxon>
        <taxon>Bacilli</taxon>
        <taxon>Bacillales</taxon>
        <taxon>Bacillaceae</taxon>
        <taxon>Cytobacillus</taxon>
    </lineage>
</organism>
<evidence type="ECO:0000313" key="1">
    <source>
        <dbReference type="EMBL" id="MBS4190449.1"/>
    </source>
</evidence>
<reference evidence="1 2" key="1">
    <citation type="submission" date="2021-05" db="EMBL/GenBank/DDBJ databases">
        <title>Novel Bacillus species.</title>
        <authorList>
            <person name="Liu G."/>
        </authorList>
    </citation>
    <scope>NUCLEOTIDE SEQUENCE [LARGE SCALE GENOMIC DNA]</scope>
    <source>
        <strain evidence="1 2">FJAT-49705</strain>
    </source>
</reference>
<proteinExistence type="predicted"/>
<gene>
    <name evidence="1" type="ORF">KHA94_09630</name>
</gene>
<dbReference type="RefSeq" id="WP_213101897.1">
    <property type="nucleotide sequence ID" value="NZ_JAGYPM010000002.1"/>
</dbReference>
<sequence>MIKPSCCNGFIYANVTYAPYLEAEEGWRQDNSIYFQQLMYDGIGDEWDVH</sequence>
<accession>A0ABS5NRK6</accession>
<keyword evidence="2" id="KW-1185">Reference proteome</keyword>
<protein>
    <submittedName>
        <fullName evidence="1">Uncharacterized protein</fullName>
    </submittedName>
</protein>
<name>A0ABS5NRK6_9BACI</name>
<dbReference type="Proteomes" id="UP000681027">
    <property type="component" value="Unassembled WGS sequence"/>
</dbReference>